<accession>Q23DA9</accession>
<dbReference type="GeneID" id="7839754"/>
<protein>
    <submittedName>
        <fullName evidence="3">rDNA origin-binding protein</fullName>
    </submittedName>
</protein>
<dbReference type="GO" id="GO:0003697">
    <property type="term" value="F:single-stranded DNA binding"/>
    <property type="evidence" value="ECO:0007669"/>
    <property type="project" value="InterPro"/>
</dbReference>
<dbReference type="GO" id="GO:0006355">
    <property type="term" value="P:regulation of DNA-templated transcription"/>
    <property type="evidence" value="ECO:0007669"/>
    <property type="project" value="InterPro"/>
</dbReference>
<evidence type="ECO:0000256" key="1">
    <source>
        <dbReference type="ARBA" id="ARBA00006061"/>
    </source>
</evidence>
<dbReference type="OMA" id="PGWILFE"/>
<name>Q23DA9_TETTS</name>
<dbReference type="KEGG" id="tet:TTHERM_00048810"/>
<evidence type="ECO:0000313" key="3">
    <source>
        <dbReference type="EMBL" id="EAR94355.2"/>
    </source>
</evidence>
<reference evidence="4" key="1">
    <citation type="journal article" date="2006" name="PLoS Biol.">
        <title>Macronuclear genome sequence of the ciliate Tetrahymena thermophila, a model eukaryote.</title>
        <authorList>
            <person name="Eisen J.A."/>
            <person name="Coyne R.S."/>
            <person name="Wu M."/>
            <person name="Wu D."/>
            <person name="Thiagarajan M."/>
            <person name="Wortman J.R."/>
            <person name="Badger J.H."/>
            <person name="Ren Q."/>
            <person name="Amedeo P."/>
            <person name="Jones K.M."/>
            <person name="Tallon L.J."/>
            <person name="Delcher A.L."/>
            <person name="Salzberg S.L."/>
            <person name="Silva J.C."/>
            <person name="Haas B.J."/>
            <person name="Majoros W.H."/>
            <person name="Farzad M."/>
            <person name="Carlton J.M."/>
            <person name="Smith R.K. Jr."/>
            <person name="Garg J."/>
            <person name="Pearlman R.E."/>
            <person name="Karrer K.M."/>
            <person name="Sun L."/>
            <person name="Manning G."/>
            <person name="Elde N.C."/>
            <person name="Turkewitz A.P."/>
            <person name="Asai D.J."/>
            <person name="Wilkes D.E."/>
            <person name="Wang Y."/>
            <person name="Cai H."/>
            <person name="Collins K."/>
            <person name="Stewart B.A."/>
            <person name="Lee S.R."/>
            <person name="Wilamowska K."/>
            <person name="Weinberg Z."/>
            <person name="Ruzzo W.L."/>
            <person name="Wloga D."/>
            <person name="Gaertig J."/>
            <person name="Frankel J."/>
            <person name="Tsao C.-C."/>
            <person name="Gorovsky M.A."/>
            <person name="Keeling P.J."/>
            <person name="Waller R.F."/>
            <person name="Patron N.J."/>
            <person name="Cherry J.M."/>
            <person name="Stover N.A."/>
            <person name="Krieger C.J."/>
            <person name="del Toro C."/>
            <person name="Ryder H.F."/>
            <person name="Williamson S.C."/>
            <person name="Barbeau R.A."/>
            <person name="Hamilton E.P."/>
            <person name="Orias E."/>
        </authorList>
    </citation>
    <scope>NUCLEOTIDE SEQUENCE [LARGE SCALE GENOMIC DNA]</scope>
    <source>
        <strain evidence="4">SB210</strain>
    </source>
</reference>
<dbReference type="AlphaFoldDB" id="Q23DA9"/>
<proteinExistence type="inferred from homology"/>
<dbReference type="OrthoDB" id="511009at2759"/>
<evidence type="ECO:0000313" key="4">
    <source>
        <dbReference type="Proteomes" id="UP000009168"/>
    </source>
</evidence>
<dbReference type="InterPro" id="IPR013742">
    <property type="entry name" value="Whirly"/>
</dbReference>
<dbReference type="eggNOG" id="ENOG502R31U">
    <property type="taxonomic scope" value="Eukaryota"/>
</dbReference>
<comment type="similarity">
    <text evidence="1">Belongs to the Whirly family.</text>
</comment>
<keyword evidence="2" id="KW-0809">Transit peptide</keyword>
<dbReference type="PANTHER" id="PTHR31745">
    <property type="entry name" value="SINGLE-STRANDED DNA-BINDING PROTEIN WHY2, MITOCHONDRIAL"/>
    <property type="match status" value="1"/>
</dbReference>
<dbReference type="Gene3D" id="2.30.31.10">
    <property type="entry name" value="Transcriptional Coactivator Pc4, Chain A"/>
    <property type="match status" value="1"/>
</dbReference>
<keyword evidence="4" id="KW-1185">Reference proteome</keyword>
<dbReference type="Proteomes" id="UP000009168">
    <property type="component" value="Unassembled WGS sequence"/>
</dbReference>
<dbReference type="InParanoid" id="Q23DA9"/>
<dbReference type="SUPFAM" id="SSF54447">
    <property type="entry name" value="ssDNA-binding transcriptional regulator domain"/>
    <property type="match status" value="1"/>
</dbReference>
<evidence type="ECO:0000256" key="2">
    <source>
        <dbReference type="ARBA" id="ARBA00022946"/>
    </source>
</evidence>
<dbReference type="EMBL" id="GG662712">
    <property type="protein sequence ID" value="EAR94355.2"/>
    <property type="molecule type" value="Genomic_DNA"/>
</dbReference>
<dbReference type="InterPro" id="IPR009044">
    <property type="entry name" value="ssDNA-bd_transcriptional_reg"/>
</dbReference>
<dbReference type="RefSeq" id="XP_001014777.2">
    <property type="nucleotide sequence ID" value="XM_001014777.3"/>
</dbReference>
<dbReference type="GO" id="GO:0006952">
    <property type="term" value="P:defense response"/>
    <property type="evidence" value="ECO:0007669"/>
    <property type="project" value="InterPro"/>
</dbReference>
<dbReference type="PANTHER" id="PTHR31745:SF1">
    <property type="entry name" value="SINGLE-STRANDED DNA-BINDING PROTEIN WHY2, MITOCHONDRIAL"/>
    <property type="match status" value="1"/>
</dbReference>
<dbReference type="HOGENOM" id="CLU_1301907_0_0_1"/>
<sequence>MFSYFKGLVTKKTQLFFQPNNQFSEIWKKKKNIIIKPFSIISGETVFSATPIKGKYGVKNDYITVLKNGCMLTEVIPCSKDNTGKVNIDYSKRLNFAMSLSNMGQILAISDELISKSTINTKIEYTLSSDVKKKALYISKKPEDTHLNIQIKESNLLPDQNKWADHLLQANVSVPDFIIFRELCRFSLPYMIGWQALASYDFAEKDSSDDRL</sequence>
<organism evidence="3 4">
    <name type="scientific">Tetrahymena thermophila (strain SB210)</name>
    <dbReference type="NCBI Taxonomy" id="312017"/>
    <lineage>
        <taxon>Eukaryota</taxon>
        <taxon>Sar</taxon>
        <taxon>Alveolata</taxon>
        <taxon>Ciliophora</taxon>
        <taxon>Intramacronucleata</taxon>
        <taxon>Oligohymenophorea</taxon>
        <taxon>Hymenostomatida</taxon>
        <taxon>Tetrahymenina</taxon>
        <taxon>Tetrahymenidae</taxon>
        <taxon>Tetrahymena</taxon>
    </lineage>
</organism>
<dbReference type="Pfam" id="PF08536">
    <property type="entry name" value="Whirly"/>
    <property type="match status" value="1"/>
</dbReference>
<gene>
    <name evidence="3" type="ORF">TTHERM_00048810</name>
</gene>